<gene>
    <name evidence="2" type="ORF">PVAP13_4NG061898</name>
</gene>
<feature type="compositionally biased region" description="Basic and acidic residues" evidence="1">
    <location>
        <begin position="78"/>
        <end position="89"/>
    </location>
</feature>
<organism evidence="2 3">
    <name type="scientific">Panicum virgatum</name>
    <name type="common">Blackwell switchgrass</name>
    <dbReference type="NCBI Taxonomy" id="38727"/>
    <lineage>
        <taxon>Eukaryota</taxon>
        <taxon>Viridiplantae</taxon>
        <taxon>Streptophyta</taxon>
        <taxon>Embryophyta</taxon>
        <taxon>Tracheophyta</taxon>
        <taxon>Spermatophyta</taxon>
        <taxon>Magnoliopsida</taxon>
        <taxon>Liliopsida</taxon>
        <taxon>Poales</taxon>
        <taxon>Poaceae</taxon>
        <taxon>PACMAD clade</taxon>
        <taxon>Panicoideae</taxon>
        <taxon>Panicodae</taxon>
        <taxon>Paniceae</taxon>
        <taxon>Panicinae</taxon>
        <taxon>Panicum</taxon>
        <taxon>Panicum sect. Hiantes</taxon>
    </lineage>
</organism>
<evidence type="ECO:0000313" key="3">
    <source>
        <dbReference type="Proteomes" id="UP000823388"/>
    </source>
</evidence>
<keyword evidence="3" id="KW-1185">Reference proteome</keyword>
<dbReference type="AlphaFoldDB" id="A0A8T0TAH2"/>
<proteinExistence type="predicted"/>
<protein>
    <submittedName>
        <fullName evidence="2">Uncharacterized protein</fullName>
    </submittedName>
</protein>
<feature type="compositionally biased region" description="Basic residues" evidence="1">
    <location>
        <begin position="1"/>
        <end position="10"/>
    </location>
</feature>
<evidence type="ECO:0000256" key="1">
    <source>
        <dbReference type="SAM" id="MobiDB-lite"/>
    </source>
</evidence>
<sequence>MQTKRKRSVRRPLDSGRRGGAATAPFAGRRAWPQGDDAAPSAGAWLQGRRRAGRRRSSSRRRPGGGELHLQAAGGGGWERKRERERESGGGEAEAARCCSRESRGEWMRVRLGSGLWAFVGFSSMLG</sequence>
<name>A0A8T0TAH2_PANVG</name>
<evidence type="ECO:0000313" key="2">
    <source>
        <dbReference type="EMBL" id="KAG2606608.1"/>
    </source>
</evidence>
<dbReference type="EMBL" id="CM029044">
    <property type="protein sequence ID" value="KAG2606608.1"/>
    <property type="molecule type" value="Genomic_DNA"/>
</dbReference>
<feature type="region of interest" description="Disordered" evidence="1">
    <location>
        <begin position="1"/>
        <end position="97"/>
    </location>
</feature>
<feature type="compositionally biased region" description="Basic residues" evidence="1">
    <location>
        <begin position="48"/>
        <end position="63"/>
    </location>
</feature>
<reference evidence="2" key="1">
    <citation type="submission" date="2020-05" db="EMBL/GenBank/DDBJ databases">
        <title>WGS assembly of Panicum virgatum.</title>
        <authorList>
            <person name="Lovell J.T."/>
            <person name="Jenkins J."/>
            <person name="Shu S."/>
            <person name="Juenger T.E."/>
            <person name="Schmutz J."/>
        </authorList>
    </citation>
    <scope>NUCLEOTIDE SEQUENCE</scope>
    <source>
        <strain evidence="2">AP13</strain>
    </source>
</reference>
<accession>A0A8T0TAH2</accession>
<dbReference type="Proteomes" id="UP000823388">
    <property type="component" value="Chromosome 4N"/>
</dbReference>
<comment type="caution">
    <text evidence="2">The sequence shown here is derived from an EMBL/GenBank/DDBJ whole genome shotgun (WGS) entry which is preliminary data.</text>
</comment>